<reference evidence="5" key="1">
    <citation type="journal article" date="2023" name="Mol. Phylogenet. Evol.">
        <title>Genome-scale phylogeny and comparative genomics of the fungal order Sordariales.</title>
        <authorList>
            <person name="Hensen N."/>
            <person name="Bonometti L."/>
            <person name="Westerberg I."/>
            <person name="Brannstrom I.O."/>
            <person name="Guillou S."/>
            <person name="Cros-Aarteil S."/>
            <person name="Calhoun S."/>
            <person name="Haridas S."/>
            <person name="Kuo A."/>
            <person name="Mondo S."/>
            <person name="Pangilinan J."/>
            <person name="Riley R."/>
            <person name="LaButti K."/>
            <person name="Andreopoulos B."/>
            <person name="Lipzen A."/>
            <person name="Chen C."/>
            <person name="Yan M."/>
            <person name="Daum C."/>
            <person name="Ng V."/>
            <person name="Clum A."/>
            <person name="Steindorff A."/>
            <person name="Ohm R.A."/>
            <person name="Martin F."/>
            <person name="Silar P."/>
            <person name="Natvig D.O."/>
            <person name="Lalanne C."/>
            <person name="Gautier V."/>
            <person name="Ament-Velasquez S.L."/>
            <person name="Kruys A."/>
            <person name="Hutchinson M.I."/>
            <person name="Powell A.J."/>
            <person name="Barry K."/>
            <person name="Miller A.N."/>
            <person name="Grigoriev I.V."/>
            <person name="Debuchy R."/>
            <person name="Gladieux P."/>
            <person name="Hiltunen Thoren M."/>
            <person name="Johannesson H."/>
        </authorList>
    </citation>
    <scope>NUCLEOTIDE SEQUENCE [LARGE SCALE GENOMIC DNA]</scope>
    <source>
        <strain evidence="5">CBS 340.73</strain>
    </source>
</reference>
<keyword evidence="5" id="KW-1185">Reference proteome</keyword>
<organism evidence="4 5">
    <name type="scientific">Diplogelasinospora grovesii</name>
    <dbReference type="NCBI Taxonomy" id="303347"/>
    <lineage>
        <taxon>Eukaryota</taxon>
        <taxon>Fungi</taxon>
        <taxon>Dikarya</taxon>
        <taxon>Ascomycota</taxon>
        <taxon>Pezizomycotina</taxon>
        <taxon>Sordariomycetes</taxon>
        <taxon>Sordariomycetidae</taxon>
        <taxon>Sordariales</taxon>
        <taxon>Diplogelasinosporaceae</taxon>
        <taxon>Diplogelasinospora</taxon>
    </lineage>
</organism>
<feature type="chain" id="PRO_5042957408" description="Mid2 domain-containing protein" evidence="3">
    <location>
        <begin position="31"/>
        <end position="303"/>
    </location>
</feature>
<evidence type="ECO:0008006" key="6">
    <source>
        <dbReference type="Google" id="ProtNLM"/>
    </source>
</evidence>
<evidence type="ECO:0000256" key="3">
    <source>
        <dbReference type="SAM" id="SignalP"/>
    </source>
</evidence>
<feature type="transmembrane region" description="Helical" evidence="2">
    <location>
        <begin position="240"/>
        <end position="262"/>
    </location>
</feature>
<evidence type="ECO:0000256" key="1">
    <source>
        <dbReference type="SAM" id="MobiDB-lite"/>
    </source>
</evidence>
<keyword evidence="2" id="KW-1133">Transmembrane helix</keyword>
<keyword evidence="3" id="KW-0732">Signal</keyword>
<gene>
    <name evidence="4" type="ORF">QBC46DRAFT_424025</name>
</gene>
<dbReference type="EMBL" id="MU853770">
    <property type="protein sequence ID" value="KAK3942919.1"/>
    <property type="molecule type" value="Genomic_DNA"/>
</dbReference>
<protein>
    <recommendedName>
        <fullName evidence="6">Mid2 domain-containing protein</fullName>
    </recommendedName>
</protein>
<dbReference type="Proteomes" id="UP001303473">
    <property type="component" value="Unassembled WGS sequence"/>
</dbReference>
<evidence type="ECO:0000313" key="4">
    <source>
        <dbReference type="EMBL" id="KAK3942919.1"/>
    </source>
</evidence>
<evidence type="ECO:0000313" key="5">
    <source>
        <dbReference type="Proteomes" id="UP001303473"/>
    </source>
</evidence>
<keyword evidence="2" id="KW-0812">Transmembrane</keyword>
<keyword evidence="2" id="KW-0472">Membrane</keyword>
<comment type="caution">
    <text evidence="4">The sequence shown here is derived from an EMBL/GenBank/DDBJ whole genome shotgun (WGS) entry which is preliminary data.</text>
</comment>
<feature type="compositionally biased region" description="Low complexity" evidence="1">
    <location>
        <begin position="181"/>
        <end position="211"/>
    </location>
</feature>
<proteinExistence type="predicted"/>
<feature type="signal peptide" evidence="3">
    <location>
        <begin position="1"/>
        <end position="30"/>
    </location>
</feature>
<name>A0AAN6S745_9PEZI</name>
<feature type="region of interest" description="Disordered" evidence="1">
    <location>
        <begin position="165"/>
        <end position="232"/>
    </location>
</feature>
<sequence>MRPSRDSSRPARVLNLSLFLLGFLSGVARSDCYFPDSSPATTEAECWDSSGARTGLCCAAGDLCLNNTMCAHQIGTTTGISGNNITHYRGGCTDSTWSPLAGCPEFCLSDDSHKKTGGPITVYQCPGGLNRWYCGLDVPGPLKSCAHVRITFGLTGDLSVYGVAGISPSPSSGQPPPSPSPSNNGSTPDQNATSTPTAISTDTSSSAASPTVSLDTFPQNPFENNGSESSQVDTSVGVPIAIGIAMGTAIFVAAAVLGFFYIRKRRREAPARAETPPPYEEHELQDRRYSDQYVMRLLYGKSD</sequence>
<dbReference type="AlphaFoldDB" id="A0AAN6S745"/>
<evidence type="ECO:0000256" key="2">
    <source>
        <dbReference type="SAM" id="Phobius"/>
    </source>
</evidence>
<accession>A0AAN6S745</accession>
<feature type="compositionally biased region" description="Polar residues" evidence="1">
    <location>
        <begin position="212"/>
        <end position="232"/>
    </location>
</feature>